<dbReference type="InterPro" id="IPR000792">
    <property type="entry name" value="Tscrpt_reg_LuxR_C"/>
</dbReference>
<dbReference type="SUPFAM" id="SSF46894">
    <property type="entry name" value="C-terminal effector domain of the bipartite response regulators"/>
    <property type="match status" value="1"/>
</dbReference>
<geneLocation type="plasmid" evidence="3">
    <name>pNDAS01</name>
</geneLocation>
<name>D7B862_NOCDD</name>
<evidence type="ECO:0000313" key="2">
    <source>
        <dbReference type="EMBL" id="ADH70370.1"/>
    </source>
</evidence>
<evidence type="ECO:0000259" key="1">
    <source>
        <dbReference type="SMART" id="SM00421"/>
    </source>
</evidence>
<protein>
    <submittedName>
        <fullName evidence="2">Transcriptional regulator, LuxR family</fullName>
    </submittedName>
</protein>
<dbReference type="GO" id="GO:0006355">
    <property type="term" value="P:regulation of DNA-templated transcription"/>
    <property type="evidence" value="ECO:0007669"/>
    <property type="project" value="InterPro"/>
</dbReference>
<dbReference type="SMART" id="SM00421">
    <property type="entry name" value="HTH_LUXR"/>
    <property type="match status" value="1"/>
</dbReference>
<dbReference type="Gene3D" id="1.10.10.10">
    <property type="entry name" value="Winged helix-like DNA-binding domain superfamily/Winged helix DNA-binding domain"/>
    <property type="match status" value="1"/>
</dbReference>
<reference evidence="2 3" key="1">
    <citation type="journal article" date="2010" name="Stand. Genomic Sci.">
        <title>Complete genome sequence of Nocardiopsis dassonvillei type strain (IMRU 509).</title>
        <authorList>
            <person name="Sun H."/>
            <person name="Lapidus A."/>
            <person name="Nolan M."/>
            <person name="Lucas S."/>
            <person name="Del Rio T.G."/>
            <person name="Tice H."/>
            <person name="Cheng J.F."/>
            <person name="Tapia R."/>
            <person name="Han C."/>
            <person name="Goodwin L."/>
            <person name="Pitluck S."/>
            <person name="Pagani I."/>
            <person name="Ivanova N."/>
            <person name="Mavromatis K."/>
            <person name="Mikhailova N."/>
            <person name="Pati A."/>
            <person name="Chen A."/>
            <person name="Palaniappan K."/>
            <person name="Land M."/>
            <person name="Hauser L."/>
            <person name="Chang Y.J."/>
            <person name="Jeffries C.D."/>
            <person name="Djao O.D."/>
            <person name="Rohde M."/>
            <person name="Sikorski J."/>
            <person name="Goker M."/>
            <person name="Woyke T."/>
            <person name="Bristow J."/>
            <person name="Eisen J.A."/>
            <person name="Markowitz V."/>
            <person name="Hugenholtz P."/>
            <person name="Kyrpides N.C."/>
            <person name="Klenk H.P."/>
        </authorList>
    </citation>
    <scope>NUCLEOTIDE SEQUENCE [LARGE SCALE GENOMIC DNA]</scope>
    <source>
        <strain evidence="3">ATCC 23218 / DSM 43111 / CIP 107115 / JCM 7437 / KCTC 9190 / NBRC 14626 / NCTC 10488 / NRRL B-5397 / IMRU 509</strain>
        <plasmid evidence="3">Chromosome 2</plasmid>
    </source>
</reference>
<dbReference type="GO" id="GO:0003677">
    <property type="term" value="F:DNA binding"/>
    <property type="evidence" value="ECO:0007669"/>
    <property type="project" value="InterPro"/>
</dbReference>
<sequence>MFRTHMMREDGVEQATLVRRTADEQGTLQTREHRENVVPLQARPHETAVSSPYAPVELNHEELELLAEIATGVTTEVAARHLELSARTLRRRIRNICDVLGVNTPIEAVVWAARRQLI</sequence>
<gene>
    <name evidence="2" type="ordered locus">Ndas_4988</name>
</gene>
<keyword evidence="3" id="KW-1185">Reference proteome</keyword>
<accession>D7B862</accession>
<dbReference type="HOGENOM" id="CLU_2260808_0_0_11"/>
<dbReference type="InterPro" id="IPR036388">
    <property type="entry name" value="WH-like_DNA-bd_sf"/>
</dbReference>
<dbReference type="Proteomes" id="UP000002219">
    <property type="component" value="Chromosome 2"/>
</dbReference>
<organism evidence="2 3">
    <name type="scientific">Nocardiopsis dassonvillei (strain ATCC 23218 / DSM 43111 / CIP 107115 / JCM 7437 / KCTC 9190 / NBRC 14626 / NCTC 10488 / NRRL B-5397 / IMRU 509)</name>
    <name type="common">Actinomadura dassonvillei</name>
    <dbReference type="NCBI Taxonomy" id="446468"/>
    <lineage>
        <taxon>Bacteria</taxon>
        <taxon>Bacillati</taxon>
        <taxon>Actinomycetota</taxon>
        <taxon>Actinomycetes</taxon>
        <taxon>Streptosporangiales</taxon>
        <taxon>Nocardiopsidaceae</taxon>
        <taxon>Nocardiopsis</taxon>
    </lineage>
</organism>
<feature type="domain" description="HTH luxR-type" evidence="1">
    <location>
        <begin position="55"/>
        <end position="112"/>
    </location>
</feature>
<proteinExistence type="predicted"/>
<dbReference type="AlphaFoldDB" id="D7B862"/>
<dbReference type="KEGG" id="nda:Ndas_4988"/>
<dbReference type="InterPro" id="IPR016032">
    <property type="entry name" value="Sig_transdc_resp-reg_C-effctor"/>
</dbReference>
<dbReference type="STRING" id="446468.Ndas_4988"/>
<evidence type="ECO:0000313" key="3">
    <source>
        <dbReference type="Proteomes" id="UP000002219"/>
    </source>
</evidence>
<dbReference type="eggNOG" id="COG2771">
    <property type="taxonomic scope" value="Bacteria"/>
</dbReference>
<dbReference type="EMBL" id="CP002041">
    <property type="protein sequence ID" value="ADH70370.1"/>
    <property type="molecule type" value="Genomic_DNA"/>
</dbReference>